<comment type="caution">
    <text evidence="2">The sequence shown here is derived from an EMBL/GenBank/DDBJ whole genome shotgun (WGS) entry which is preliminary data.</text>
</comment>
<dbReference type="NCBIfam" id="TIGR02601">
    <property type="entry name" value="autotrns_rpt"/>
    <property type="match status" value="1"/>
</dbReference>
<sequence>MKLKKSLSLVLLTSGITQGDVLVQWLPIPGEATDSEFFRSSQTPAPSLATLGVAGSRIARINQATVTNAGSVWPGEISNRFSPAGEYDAEVGGYTEFTITPPQNGEITFESISYQLNSYGGMNDDDGYTGIVRTSVDNFATELASQTQTNTSSANFLFDISSLGSVTEAITFRIYFVDNAGPDRWADLAAANGGLIVNGTATGTRFENITWTATDSDIWETNGTDSNWNSSDNTFQGSDNVLFDDSPDPAFSGVVEIPTTTFPSSVTFDNSLLDYTLAGKFSSLNGLTKNGSGVATLQVPDNSLPVNGVIQINEGVLELAGNSTAFRNASEVNIAEGGTFRFVSGNAGQDSSVPINLNGGTLDVEDQILYLWPANTVPITLADATTSTIECDGTLYLFGNPIVGTGSLVKTGPGLLRATSSTTGATEILSYTGTTTISEGTFELGGANTAASQSWTVTDGATLRLASDVALPMENLPNSSTVSITGSTLELAGNEETIGSLTLASSPADGASTLTIDDLGTPLAVDELILTGTENYVNFVPAISSNGVYEVMTADSVTGTVGTNLTAYGLSPAVQTWNHDPTTGVISVTIDLAAESNTTLTYSNASGAGEWSLGVETDWLNASSPSQFYNNFEAHLSDVAFSSPGELPITILDTVSPLQTLFSNTAGFDYIVTGNPISGSGGLTINGGGSVSLNSSNFFTGETLISNGSVATLGLAFTTPIPNSSNVTVSGGSTLEIAATNTIVREVIDGRITIDNSTLLQSGGTHSHIGNLTLRNGSTWTATSPLNFDDENAQLNGDVLVEGSGLSQIGPFTSGIGLSDTYYFDVEDVSSDNGPDLIVSAQLEDAAEAVGGVGKARAGTMVLSGVNIYTGPTFVDGGCLLLDGSSAIPAMGALVEVTTDAEFGFIAGSASNSDIVTIANNVTWSGGALTFYVPTGSTASFAGDLTGGAFETATAAITVKGGGTLNFAGSSLPVTPTTDDDSIITGVGVGGTTSIEEVTLTTEPGTNAGRKATLTFSSSGPVDIYTSSDLNLWGAPIAEGITSEQPFVVDDIGATKAFFAIVPAGNTFPESN</sequence>
<name>A0A918TNE7_9BACT</name>
<dbReference type="AlphaFoldDB" id="A0A918TNE7"/>
<reference evidence="2" key="2">
    <citation type="submission" date="2020-09" db="EMBL/GenBank/DDBJ databases">
        <authorList>
            <person name="Sun Q."/>
            <person name="Kim S."/>
        </authorList>
    </citation>
    <scope>NUCLEOTIDE SEQUENCE</scope>
    <source>
        <strain evidence="2">KCTC 12988</strain>
    </source>
</reference>
<reference evidence="2" key="1">
    <citation type="journal article" date="2014" name="Int. J. Syst. Evol. Microbiol.">
        <title>Complete genome sequence of Corynebacterium casei LMG S-19264T (=DSM 44701T), isolated from a smear-ripened cheese.</title>
        <authorList>
            <consortium name="US DOE Joint Genome Institute (JGI-PGF)"/>
            <person name="Walter F."/>
            <person name="Albersmeier A."/>
            <person name="Kalinowski J."/>
            <person name="Ruckert C."/>
        </authorList>
    </citation>
    <scope>NUCLEOTIDE SEQUENCE</scope>
    <source>
        <strain evidence="2">KCTC 12988</strain>
    </source>
</reference>
<evidence type="ECO:0000313" key="3">
    <source>
        <dbReference type="Proteomes" id="UP000644507"/>
    </source>
</evidence>
<protein>
    <submittedName>
        <fullName evidence="2">Uncharacterized protein</fullName>
    </submittedName>
</protein>
<accession>A0A918TNE7</accession>
<evidence type="ECO:0000256" key="1">
    <source>
        <dbReference type="ARBA" id="ARBA00022729"/>
    </source>
</evidence>
<dbReference type="Proteomes" id="UP000644507">
    <property type="component" value="Unassembled WGS sequence"/>
</dbReference>
<keyword evidence="3" id="KW-1185">Reference proteome</keyword>
<gene>
    <name evidence="2" type="ORF">GCM10007100_18620</name>
</gene>
<keyword evidence="1" id="KW-0732">Signal</keyword>
<dbReference type="InterPro" id="IPR013425">
    <property type="entry name" value="Autotrns_rpt"/>
</dbReference>
<organism evidence="2 3">
    <name type="scientific">Roseibacillus persicicus</name>
    <dbReference type="NCBI Taxonomy" id="454148"/>
    <lineage>
        <taxon>Bacteria</taxon>
        <taxon>Pseudomonadati</taxon>
        <taxon>Verrucomicrobiota</taxon>
        <taxon>Verrucomicrobiia</taxon>
        <taxon>Verrucomicrobiales</taxon>
        <taxon>Verrucomicrobiaceae</taxon>
        <taxon>Roseibacillus</taxon>
    </lineage>
</organism>
<proteinExistence type="predicted"/>
<dbReference type="EMBL" id="BMXI01000007">
    <property type="protein sequence ID" value="GHC52579.1"/>
    <property type="molecule type" value="Genomic_DNA"/>
</dbReference>
<evidence type="ECO:0000313" key="2">
    <source>
        <dbReference type="EMBL" id="GHC52579.1"/>
    </source>
</evidence>
<dbReference type="RefSeq" id="WP_189569669.1">
    <property type="nucleotide sequence ID" value="NZ_BMXI01000007.1"/>
</dbReference>